<accession>A0A1V9Z6K2</accession>
<dbReference type="PROSITE" id="PS51257">
    <property type="entry name" value="PROKAR_LIPOPROTEIN"/>
    <property type="match status" value="1"/>
</dbReference>
<dbReference type="EMBL" id="JNBR01000401">
    <property type="protein sequence ID" value="OQR93633.1"/>
    <property type="molecule type" value="Genomic_DNA"/>
</dbReference>
<evidence type="ECO:0000256" key="1">
    <source>
        <dbReference type="SAM" id="Phobius"/>
    </source>
</evidence>
<feature type="transmembrane region" description="Helical" evidence="1">
    <location>
        <begin position="630"/>
        <end position="651"/>
    </location>
</feature>
<feature type="transmembrane region" description="Helical" evidence="1">
    <location>
        <begin position="671"/>
        <end position="695"/>
    </location>
</feature>
<organism evidence="2 3">
    <name type="scientific">Achlya hypogyna</name>
    <name type="common">Oomycete</name>
    <name type="synonym">Protoachlya hypogyna</name>
    <dbReference type="NCBI Taxonomy" id="1202772"/>
    <lineage>
        <taxon>Eukaryota</taxon>
        <taxon>Sar</taxon>
        <taxon>Stramenopiles</taxon>
        <taxon>Oomycota</taxon>
        <taxon>Saprolegniomycetes</taxon>
        <taxon>Saprolegniales</taxon>
        <taxon>Achlyaceae</taxon>
        <taxon>Achlya</taxon>
    </lineage>
</organism>
<name>A0A1V9Z6K2_ACHHY</name>
<dbReference type="OrthoDB" id="73567at2759"/>
<feature type="transmembrane region" description="Helical" evidence="1">
    <location>
        <begin position="12"/>
        <end position="31"/>
    </location>
</feature>
<dbReference type="AlphaFoldDB" id="A0A1V9Z6K2"/>
<proteinExistence type="predicted"/>
<gene>
    <name evidence="2" type="ORF">ACHHYP_02398</name>
</gene>
<comment type="caution">
    <text evidence="2">The sequence shown here is derived from an EMBL/GenBank/DDBJ whole genome shotgun (WGS) entry which is preliminary data.</text>
</comment>
<feature type="transmembrane region" description="Helical" evidence="1">
    <location>
        <begin position="924"/>
        <end position="942"/>
    </location>
</feature>
<evidence type="ECO:0000313" key="3">
    <source>
        <dbReference type="Proteomes" id="UP000243579"/>
    </source>
</evidence>
<sequence>MTFSRRQRLEAVAGVAYVCVTLVGCVAYLSILSESFGNDLWWPHHNTTGYDAFLIDVVNQALTSQGKGGFDLLAPEAMIAKAYTAPSSATTIYPPYIHHVVYTHFTSPAVVIPYLRQLSAYWSMRINVVYCWVDFNRTFEIAFSLGRQNRCRERYANDGGVYMEAVLRNQQWKAYTDMWSTDGNYFNVGIQQALEESVVGRAVLASIASGAATTTVADEVEYWHAHDIRRFEMLWQNRWLTAIAETITLSNAIGMRQELTIKSQRLLAGSWSSQPMSWMPIQQNFNAMILNRSLVRGSSRYYGGNVSGLPAISWETYRGLVDVNGNLRGQMAVLHEHVGPYFNIDTRFVPVLPALAVAYAGFHRALFDALEASPTALRQFAALSTVSLAPVPAAWVGYDYYGGNPMCQLGSATPFIQESFNFFDDCSQPTRLTADVSPTALLFAAVAMNASKSSLTSLCALDSATGDCRLAVATATAFLTSLELSTLDLESAVDAAAAAIKASNVGFMQFGFRNGSYTLLRQPLLEVNNTAWSALGWCFLVEWAQGTREVMAFEGDVATLVLISSAYSGQAYVTSDRPMPDATAAIYYAVVVTTVLLGTVGVFTVIYAFHINYHVTGRNLFFFNRIVGSVWIGRPILVLRGLSALFILSTSQLALVSTHGSARFVFAPRPWWATTLIAGEATWLTYVINDLLFLFWPTTTRFYAPLSSILTWLVLIVVEFSSPVNATLALDRQCRAVDMDAGVVCSSGLLEVGSPSRLLLLLGLQLFTVGVAIAVGYLYTINRVTNVQDTCLLLSGIGAAMLTPVQPDSNNYDAVSCVLCGLVPFSYRKRRLVFHLTLWIFLRDAITKTHCNLSRVSCVGLATRSVHVGPPTSPHIGPYLPRQVERLHGAKDLKAVIGCMFMVCAIGGSISYFEVAKENLANDFFWAGFNVTGAHAFFATWLNEQLLLGMKTATLDASGPSVSLLRAFREPAASVASVSTYGTIFQQKELNT</sequence>
<feature type="transmembrane region" description="Helical" evidence="1">
    <location>
        <begin position="895"/>
        <end position="912"/>
    </location>
</feature>
<dbReference type="Proteomes" id="UP000243579">
    <property type="component" value="Unassembled WGS sequence"/>
</dbReference>
<protein>
    <submittedName>
        <fullName evidence="2">Uncharacterized protein</fullName>
    </submittedName>
</protein>
<feature type="non-terminal residue" evidence="2">
    <location>
        <position position="992"/>
    </location>
</feature>
<feature type="transmembrane region" description="Helical" evidence="1">
    <location>
        <begin position="758"/>
        <end position="779"/>
    </location>
</feature>
<keyword evidence="1" id="KW-0812">Transmembrane</keyword>
<evidence type="ECO:0000313" key="2">
    <source>
        <dbReference type="EMBL" id="OQR93633.1"/>
    </source>
</evidence>
<keyword evidence="1" id="KW-0472">Membrane</keyword>
<keyword evidence="1" id="KW-1133">Transmembrane helix</keyword>
<keyword evidence="3" id="KW-1185">Reference proteome</keyword>
<feature type="transmembrane region" description="Helical" evidence="1">
    <location>
        <begin position="585"/>
        <end position="609"/>
    </location>
</feature>
<reference evidence="2 3" key="1">
    <citation type="journal article" date="2014" name="Genome Biol. Evol.">
        <title>The secreted proteins of Achlya hypogyna and Thraustotheca clavata identify the ancestral oomycete secretome and reveal gene acquisitions by horizontal gene transfer.</title>
        <authorList>
            <person name="Misner I."/>
            <person name="Blouin N."/>
            <person name="Leonard G."/>
            <person name="Richards T.A."/>
            <person name="Lane C.E."/>
        </authorList>
    </citation>
    <scope>NUCLEOTIDE SEQUENCE [LARGE SCALE GENOMIC DNA]</scope>
    <source>
        <strain evidence="2 3">ATCC 48635</strain>
    </source>
</reference>
<feature type="transmembrane region" description="Helical" evidence="1">
    <location>
        <begin position="702"/>
        <end position="722"/>
    </location>
</feature>